<proteinExistence type="predicted"/>
<accession>A0A179H9C6</accession>
<protein>
    <submittedName>
        <fullName evidence="1">Uncharacterized protein</fullName>
    </submittedName>
</protein>
<name>A0A179H9C6_PURLI</name>
<comment type="caution">
    <text evidence="1">The sequence shown here is derived from an EMBL/GenBank/DDBJ whole genome shotgun (WGS) entry which is preliminary data.</text>
</comment>
<organism evidence="1 2">
    <name type="scientific">Purpureocillium lilacinum</name>
    <name type="common">Paecilomyces lilacinus</name>
    <dbReference type="NCBI Taxonomy" id="33203"/>
    <lineage>
        <taxon>Eukaryota</taxon>
        <taxon>Fungi</taxon>
        <taxon>Dikarya</taxon>
        <taxon>Ascomycota</taxon>
        <taxon>Pezizomycotina</taxon>
        <taxon>Sordariomycetes</taxon>
        <taxon>Hypocreomycetidae</taxon>
        <taxon>Hypocreales</taxon>
        <taxon>Ophiocordycipitaceae</taxon>
        <taxon>Purpureocillium</taxon>
    </lineage>
</organism>
<dbReference type="Proteomes" id="UP000078240">
    <property type="component" value="Unassembled WGS sequence"/>
</dbReference>
<dbReference type="EMBL" id="LSBH01000001">
    <property type="protein sequence ID" value="OAQ86865.1"/>
    <property type="molecule type" value="Genomic_DNA"/>
</dbReference>
<gene>
    <name evidence="1" type="ORF">VFPBJ_00905</name>
</gene>
<sequence length="63" mass="7405">MFRVTWMNTCRSLLVRRATMVGNYRETPEKPQRQDRSHGESYAVRMTGWLMADGSTRTLQRSP</sequence>
<evidence type="ECO:0000313" key="1">
    <source>
        <dbReference type="EMBL" id="OAQ86865.1"/>
    </source>
</evidence>
<dbReference type="AlphaFoldDB" id="A0A179H9C6"/>
<reference evidence="1 2" key="1">
    <citation type="submission" date="2016-01" db="EMBL/GenBank/DDBJ databases">
        <title>Biosynthesis of antibiotic leucinostatins and their inhibition on Phytophthora in bio-control Purpureocillium lilacinum.</title>
        <authorList>
            <person name="Wang G."/>
            <person name="Liu Z."/>
            <person name="Lin R."/>
            <person name="Li E."/>
            <person name="Mao Z."/>
            <person name="Ling J."/>
            <person name="Yin W."/>
            <person name="Xie B."/>
        </authorList>
    </citation>
    <scope>NUCLEOTIDE SEQUENCE [LARGE SCALE GENOMIC DNA]</scope>
    <source>
        <strain evidence="1">PLBJ-1</strain>
    </source>
</reference>
<evidence type="ECO:0000313" key="2">
    <source>
        <dbReference type="Proteomes" id="UP000078240"/>
    </source>
</evidence>